<evidence type="ECO:0000256" key="1">
    <source>
        <dbReference type="SAM" id="Phobius"/>
    </source>
</evidence>
<evidence type="ECO:0000313" key="2">
    <source>
        <dbReference type="EMBL" id="GID14013.1"/>
    </source>
</evidence>
<keyword evidence="1" id="KW-0472">Membrane</keyword>
<comment type="caution">
    <text evidence="2">The sequence shown here is derived from an EMBL/GenBank/DDBJ whole genome shotgun (WGS) entry which is preliminary data.</text>
</comment>
<dbReference type="Proteomes" id="UP000612808">
    <property type="component" value="Unassembled WGS sequence"/>
</dbReference>
<keyword evidence="1" id="KW-0812">Transmembrane</keyword>
<protein>
    <submittedName>
        <fullName evidence="2">Uncharacterized protein</fullName>
    </submittedName>
</protein>
<feature type="transmembrane region" description="Helical" evidence="1">
    <location>
        <begin position="22"/>
        <end position="47"/>
    </location>
</feature>
<feature type="transmembrane region" description="Helical" evidence="1">
    <location>
        <begin position="99"/>
        <end position="126"/>
    </location>
</feature>
<proteinExistence type="predicted"/>
<gene>
    <name evidence="2" type="ORF">Aru02nite_49020</name>
</gene>
<keyword evidence="1" id="KW-1133">Transmembrane helix</keyword>
<dbReference type="EMBL" id="BOMB01000028">
    <property type="protein sequence ID" value="GID14013.1"/>
    <property type="molecule type" value="Genomic_DNA"/>
</dbReference>
<feature type="transmembrane region" description="Helical" evidence="1">
    <location>
        <begin position="67"/>
        <end position="90"/>
    </location>
</feature>
<name>A0A8J3JFM7_9ACTN</name>
<sequence length="199" mass="20390">MYGVPYATGPAPTPPAGRPTPLLIGMAGTFVTILATLAETAFEVLMFNDFSTGINDSTGTATTALRPYLITTILMNLLVSIGLGIGAALLMRQKNAGRIVLWCTGGVCVLVRLCCLSGLGMFGLVVNELNNSASSSQDSIGDIARGWVVAGAAVSGSLALIAVVAAMIAIIMPAVGRWIRGAASTAPQAPAAPYRPYGY</sequence>
<keyword evidence="3" id="KW-1185">Reference proteome</keyword>
<accession>A0A8J3JFM7</accession>
<feature type="transmembrane region" description="Helical" evidence="1">
    <location>
        <begin position="146"/>
        <end position="171"/>
    </location>
</feature>
<organism evidence="2 3">
    <name type="scientific">Actinocatenispora rupis</name>
    <dbReference type="NCBI Taxonomy" id="519421"/>
    <lineage>
        <taxon>Bacteria</taxon>
        <taxon>Bacillati</taxon>
        <taxon>Actinomycetota</taxon>
        <taxon>Actinomycetes</taxon>
        <taxon>Micromonosporales</taxon>
        <taxon>Micromonosporaceae</taxon>
        <taxon>Actinocatenispora</taxon>
    </lineage>
</organism>
<evidence type="ECO:0000313" key="3">
    <source>
        <dbReference type="Proteomes" id="UP000612808"/>
    </source>
</evidence>
<dbReference type="RefSeq" id="WP_203661561.1">
    <property type="nucleotide sequence ID" value="NZ_BAAAZM010000014.1"/>
</dbReference>
<reference evidence="2" key="1">
    <citation type="submission" date="2021-01" db="EMBL/GenBank/DDBJ databases">
        <title>Whole genome shotgun sequence of Actinocatenispora rupis NBRC 107355.</title>
        <authorList>
            <person name="Komaki H."/>
            <person name="Tamura T."/>
        </authorList>
    </citation>
    <scope>NUCLEOTIDE SEQUENCE</scope>
    <source>
        <strain evidence="2">NBRC 107355</strain>
    </source>
</reference>
<dbReference type="AlphaFoldDB" id="A0A8J3JFM7"/>